<evidence type="ECO:0000313" key="5">
    <source>
        <dbReference type="Proteomes" id="UP000050833"/>
    </source>
</evidence>
<dbReference type="Pfam" id="PF04536">
    <property type="entry name" value="TPM_phosphatase"/>
    <property type="match status" value="1"/>
</dbReference>
<reference evidence="4 5" key="1">
    <citation type="submission" date="2015-10" db="EMBL/GenBank/DDBJ databases">
        <title>Butyribacter intestini gen. nov., sp. nov., a butyric acid-producing bacterium of the family Lachnospiraceae isolated from the human faeces.</title>
        <authorList>
            <person name="Zou Y."/>
            <person name="Xue W."/>
            <person name="Luo G."/>
            <person name="Lv M."/>
        </authorList>
    </citation>
    <scope>NUCLEOTIDE SEQUENCE [LARGE SCALE GENOMIC DNA]</scope>
    <source>
        <strain evidence="4 5">TF01-11</strain>
    </source>
</reference>
<name>A0AAW3JW16_9FIRM</name>
<gene>
    <name evidence="4" type="ORF">APZ18_06425</name>
</gene>
<feature type="transmembrane region" description="Helical" evidence="2">
    <location>
        <begin position="199"/>
        <end position="221"/>
    </location>
</feature>
<dbReference type="InterPro" id="IPR007621">
    <property type="entry name" value="TPM_dom"/>
</dbReference>
<protein>
    <recommendedName>
        <fullName evidence="3">TPM domain-containing protein</fullName>
    </recommendedName>
</protein>
<proteinExistence type="predicted"/>
<keyword evidence="2" id="KW-0812">Transmembrane</keyword>
<keyword evidence="2" id="KW-0472">Membrane</keyword>
<dbReference type="PANTHER" id="PTHR30373">
    <property type="entry name" value="UPF0603 PROTEIN YGCG"/>
    <property type="match status" value="1"/>
</dbReference>
<dbReference type="AlphaFoldDB" id="A0AAW3JW16"/>
<feature type="compositionally biased region" description="Low complexity" evidence="1">
    <location>
        <begin position="269"/>
        <end position="282"/>
    </location>
</feature>
<sequence length="291" mass="31901">MMENRLNIKTAVKASGYSGFKADILRKLMLLVMSVSIMSVFLGFSVSSAAGKKSVIDDAGLIKASDEKKLDKKIKNIQKDKFDVVILTVKSLDGKSAQDYADDYYDNNDYGLDNEKSGVLFLVSKGDRKYHISTKGAGIKAFTDYGIGRIKEEIKPYLSDGDYFDACDEFLNITKNFVKAYKDGTPYDTDNPYNEEIDYVILEVIALVIAFVIALISVGIMRLRMNTAKPKGTAMEYIKKGSFKLTSEKDIFMYSTVTKTAKPKDNDNSAGGSTTHVSSSGSEHGGGGGSF</sequence>
<dbReference type="Proteomes" id="UP000050833">
    <property type="component" value="Unassembled WGS sequence"/>
</dbReference>
<feature type="domain" description="TPM" evidence="3">
    <location>
        <begin position="55"/>
        <end position="172"/>
    </location>
</feature>
<keyword evidence="5" id="KW-1185">Reference proteome</keyword>
<dbReference type="PANTHER" id="PTHR30373:SF2">
    <property type="entry name" value="UPF0603 PROTEIN YGCG"/>
    <property type="match status" value="1"/>
</dbReference>
<feature type="region of interest" description="Disordered" evidence="1">
    <location>
        <begin position="263"/>
        <end position="291"/>
    </location>
</feature>
<evidence type="ECO:0000256" key="1">
    <source>
        <dbReference type="SAM" id="MobiDB-lite"/>
    </source>
</evidence>
<dbReference type="EMBL" id="LLKB01000001">
    <property type="protein sequence ID" value="KQC86794.1"/>
    <property type="molecule type" value="Genomic_DNA"/>
</dbReference>
<organism evidence="4 5">
    <name type="scientific">Butyribacter intestini</name>
    <dbReference type="NCBI Taxonomy" id="1703332"/>
    <lineage>
        <taxon>Bacteria</taxon>
        <taxon>Bacillati</taxon>
        <taxon>Bacillota</taxon>
        <taxon>Clostridia</taxon>
        <taxon>Lachnospirales</taxon>
        <taxon>Lachnospiraceae</taxon>
        <taxon>Butyribacter</taxon>
    </lineage>
</organism>
<evidence type="ECO:0000259" key="3">
    <source>
        <dbReference type="Pfam" id="PF04536"/>
    </source>
</evidence>
<dbReference type="Gene3D" id="3.10.310.50">
    <property type="match status" value="1"/>
</dbReference>
<evidence type="ECO:0000256" key="2">
    <source>
        <dbReference type="SAM" id="Phobius"/>
    </source>
</evidence>
<feature type="transmembrane region" description="Helical" evidence="2">
    <location>
        <begin position="28"/>
        <end position="46"/>
    </location>
</feature>
<dbReference type="RefSeq" id="WP_055942739.1">
    <property type="nucleotide sequence ID" value="NZ_JAQDCV010000001.1"/>
</dbReference>
<accession>A0AAW3JW16</accession>
<evidence type="ECO:0000313" key="4">
    <source>
        <dbReference type="EMBL" id="KQC86794.1"/>
    </source>
</evidence>
<keyword evidence="2" id="KW-1133">Transmembrane helix</keyword>
<comment type="caution">
    <text evidence="4">The sequence shown here is derived from an EMBL/GenBank/DDBJ whole genome shotgun (WGS) entry which is preliminary data.</text>
</comment>